<dbReference type="KEGG" id="mbah:HYN46_13290"/>
<keyword evidence="1" id="KW-0812">Transmembrane</keyword>
<keyword evidence="1" id="KW-0472">Membrane</keyword>
<feature type="transmembrane region" description="Helical" evidence="1">
    <location>
        <begin position="16"/>
        <end position="39"/>
    </location>
</feature>
<keyword evidence="1" id="KW-1133">Transmembrane helix</keyword>
<evidence type="ECO:0000313" key="3">
    <source>
        <dbReference type="Proteomes" id="UP000253940"/>
    </source>
</evidence>
<gene>
    <name evidence="2" type="ORF">HYN46_13290</name>
</gene>
<dbReference type="EMBL" id="CP031222">
    <property type="protein sequence ID" value="AXI03720.1"/>
    <property type="molecule type" value="Genomic_DNA"/>
</dbReference>
<organism evidence="2 3">
    <name type="scientific">Aquirhabdus parva</name>
    <dbReference type="NCBI Taxonomy" id="2283318"/>
    <lineage>
        <taxon>Bacteria</taxon>
        <taxon>Pseudomonadati</taxon>
        <taxon>Pseudomonadota</taxon>
        <taxon>Gammaproteobacteria</taxon>
        <taxon>Moraxellales</taxon>
        <taxon>Moraxellaceae</taxon>
        <taxon>Aquirhabdus</taxon>
    </lineage>
</organism>
<sequence length="92" mass="10618">MIVSARTGAMMKKIFFLQYMMIGLFVVTFGLCLEKLVYFSPSIKWMIYLGGGVLIILAFTLLDHLYRSALSPRSEESLSREMMDIEMQQKTH</sequence>
<feature type="transmembrane region" description="Helical" evidence="1">
    <location>
        <begin position="45"/>
        <end position="66"/>
    </location>
</feature>
<proteinExistence type="predicted"/>
<dbReference type="AlphaFoldDB" id="A0A345P8W1"/>
<accession>A0A345P8W1</accession>
<protein>
    <submittedName>
        <fullName evidence="2">Uncharacterized protein</fullName>
    </submittedName>
</protein>
<name>A0A345P8W1_9GAMM</name>
<reference evidence="2 3" key="1">
    <citation type="submission" date="2018-07" db="EMBL/GenBank/DDBJ databases">
        <title>Genome sequencing of Moraxellaceae gen. HYN0046.</title>
        <authorList>
            <person name="Kim M."/>
            <person name="Yi H."/>
        </authorList>
    </citation>
    <scope>NUCLEOTIDE SEQUENCE [LARGE SCALE GENOMIC DNA]</scope>
    <source>
        <strain evidence="2 3">HYN0046</strain>
    </source>
</reference>
<dbReference type="Proteomes" id="UP000253940">
    <property type="component" value="Chromosome"/>
</dbReference>
<evidence type="ECO:0000313" key="2">
    <source>
        <dbReference type="EMBL" id="AXI03720.1"/>
    </source>
</evidence>
<keyword evidence="3" id="KW-1185">Reference proteome</keyword>
<evidence type="ECO:0000256" key="1">
    <source>
        <dbReference type="SAM" id="Phobius"/>
    </source>
</evidence>